<keyword evidence="4 7" id="KW-0812">Transmembrane</keyword>
<evidence type="ECO:0000256" key="1">
    <source>
        <dbReference type="ARBA" id="ARBA00004651"/>
    </source>
</evidence>
<dbReference type="PANTHER" id="PTHR33406:SF11">
    <property type="entry name" value="MEMBRANE PROTEIN SCO6666-RELATED"/>
    <property type="match status" value="1"/>
</dbReference>
<feature type="transmembrane region" description="Helical" evidence="7">
    <location>
        <begin position="641"/>
        <end position="658"/>
    </location>
</feature>
<reference evidence="9" key="1">
    <citation type="submission" date="2023-07" db="EMBL/GenBank/DDBJ databases">
        <title>Mycolicibacterium sp. nov., a novel bacterial species.</title>
        <authorList>
            <person name="Cao Y."/>
        </authorList>
    </citation>
    <scope>NUCLEOTIDE SEQUENCE</scope>
    <source>
        <strain evidence="9">KC 300</strain>
    </source>
</reference>
<sequence length="733" mass="76644">MATFLYRVGGFAYRRRLLVIGLWVGLLLAALAGTTLAQPFQKDFSLPGSASQQASDLMDQKFPAQRDIDEMAQAKVVLKAPDGATLDRPETVAAVDRLVGELRGLPHVQGQAVVNPLTSPAGAMSVSKDRTIAYLDVNYDQKFVDVSKDQIDALESVMAGARDGGLTVEGTGTLYNGQTPQQGPSEAIGFAVALVVMVIAFASVVAATLPIITALFGVGISIALITGATSLVDMDSSALMLSSMLGIAVSIDYSLFIVSRYRNELRVTDDRAHATGRAVGTAGSSVVFAGLTVVIALVGLTVVGIPMISVMGLTAALAVVMAVLAAVTLLPAFLGLFGHRTFAGRINRLRQGDEPDTAPTNGLRWAELIAAHPIPAIIAVVLALGVIALPTTKLQLGMDVAATGDQKNAVKLLDQGFGEGLTGPLIVVADGAGSSAAPAGYKALADQIRALPDVQMVTPPQLNPDGTGALISVIPASGPSSPQTQALVDSIRGLEQGITDATGVTFGVTGQTAILSDLSESMTEALVPYLALVVGLAFLVLTLVFRSLLVPLTATLGFVLSIGATFGATVAVFQEGWFGLVSDPGPIISFLPIFLIGIVFGLAMDYQVFLVTRMREKFVTGDTDRTATEAVITGFQRSARVVTCAAIIMISVFAAFILSPDSVAKSMGFALAVAVVFDAFVVRMVFIPAVMSLLGERAWYLPRWLDRLLPDVDVEGDKLRSADDTDAREQVPA</sequence>
<evidence type="ECO:0000259" key="8">
    <source>
        <dbReference type="PROSITE" id="PS50156"/>
    </source>
</evidence>
<evidence type="ECO:0000256" key="2">
    <source>
        <dbReference type="ARBA" id="ARBA00010157"/>
    </source>
</evidence>
<feature type="transmembrane region" description="Helical" evidence="7">
    <location>
        <begin position="187"/>
        <end position="207"/>
    </location>
</feature>
<organism evidence="9 10">
    <name type="scientific">Mycolicibacterium arseniciresistens</name>
    <dbReference type="NCBI Taxonomy" id="3062257"/>
    <lineage>
        <taxon>Bacteria</taxon>
        <taxon>Bacillati</taxon>
        <taxon>Actinomycetota</taxon>
        <taxon>Actinomycetes</taxon>
        <taxon>Mycobacteriales</taxon>
        <taxon>Mycobacteriaceae</taxon>
        <taxon>Mycolicibacterium</taxon>
    </lineage>
</organism>
<dbReference type="InterPro" id="IPR050545">
    <property type="entry name" value="Mycobact_MmpL"/>
</dbReference>
<accession>A0ABT8UHS2</accession>
<evidence type="ECO:0000313" key="9">
    <source>
        <dbReference type="EMBL" id="MDO3637328.1"/>
    </source>
</evidence>
<evidence type="ECO:0000256" key="5">
    <source>
        <dbReference type="ARBA" id="ARBA00022989"/>
    </source>
</evidence>
<feature type="domain" description="SSD" evidence="8">
    <location>
        <begin position="577"/>
        <end position="693"/>
    </location>
</feature>
<dbReference type="Proteomes" id="UP001168823">
    <property type="component" value="Unassembled WGS sequence"/>
</dbReference>
<dbReference type="PROSITE" id="PS50156">
    <property type="entry name" value="SSD"/>
    <property type="match status" value="2"/>
</dbReference>
<comment type="similarity">
    <text evidence="2">Belongs to the resistance-nodulation-cell division (RND) (TC 2.A.6) family. MmpL subfamily.</text>
</comment>
<dbReference type="Gene3D" id="1.20.1640.10">
    <property type="entry name" value="Multidrug efflux transporter AcrB transmembrane domain"/>
    <property type="match status" value="2"/>
</dbReference>
<keyword evidence="5 7" id="KW-1133">Transmembrane helix</keyword>
<name>A0ABT8UHS2_9MYCO</name>
<feature type="transmembrane region" description="Helical" evidence="7">
    <location>
        <begin position="314"/>
        <end position="338"/>
    </location>
</feature>
<dbReference type="InterPro" id="IPR004869">
    <property type="entry name" value="MMPL_dom"/>
</dbReference>
<proteinExistence type="inferred from homology"/>
<feature type="domain" description="SSD" evidence="8">
    <location>
        <begin position="245"/>
        <end position="336"/>
    </location>
</feature>
<keyword evidence="6 7" id="KW-0472">Membrane</keyword>
<dbReference type="PANTHER" id="PTHR33406">
    <property type="entry name" value="MEMBRANE PROTEIN MJ1562-RELATED"/>
    <property type="match status" value="1"/>
</dbReference>
<protein>
    <submittedName>
        <fullName evidence="9">MMPL family transporter</fullName>
    </submittedName>
</protein>
<feature type="transmembrane region" description="Helical" evidence="7">
    <location>
        <begin position="238"/>
        <end position="258"/>
    </location>
</feature>
<dbReference type="InterPro" id="IPR000731">
    <property type="entry name" value="SSD"/>
</dbReference>
<keyword evidence="3" id="KW-1003">Cell membrane</keyword>
<dbReference type="SUPFAM" id="SSF82866">
    <property type="entry name" value="Multidrug efflux transporter AcrB transmembrane domain"/>
    <property type="match status" value="2"/>
</dbReference>
<evidence type="ECO:0000256" key="6">
    <source>
        <dbReference type="ARBA" id="ARBA00023136"/>
    </source>
</evidence>
<feature type="transmembrane region" description="Helical" evidence="7">
    <location>
        <begin position="526"/>
        <end position="545"/>
    </location>
</feature>
<evidence type="ECO:0000313" key="10">
    <source>
        <dbReference type="Proteomes" id="UP001168823"/>
    </source>
</evidence>
<keyword evidence="10" id="KW-1185">Reference proteome</keyword>
<comment type="caution">
    <text evidence="9">The sequence shown here is derived from an EMBL/GenBank/DDBJ whole genome shotgun (WGS) entry which is preliminary data.</text>
</comment>
<feature type="transmembrane region" description="Helical" evidence="7">
    <location>
        <begin position="279"/>
        <end position="308"/>
    </location>
</feature>
<feature type="transmembrane region" description="Helical" evidence="7">
    <location>
        <begin position="552"/>
        <end position="573"/>
    </location>
</feature>
<feature type="transmembrane region" description="Helical" evidence="7">
    <location>
        <begin position="214"/>
        <end position="232"/>
    </location>
</feature>
<feature type="transmembrane region" description="Helical" evidence="7">
    <location>
        <begin position="368"/>
        <end position="389"/>
    </location>
</feature>
<dbReference type="RefSeq" id="WP_302914938.1">
    <property type="nucleotide sequence ID" value="NZ_JAUMSQ010000120.1"/>
</dbReference>
<dbReference type="EMBL" id="JAUMSQ010000120">
    <property type="protein sequence ID" value="MDO3637328.1"/>
    <property type="molecule type" value="Genomic_DNA"/>
</dbReference>
<evidence type="ECO:0000256" key="3">
    <source>
        <dbReference type="ARBA" id="ARBA00022475"/>
    </source>
</evidence>
<evidence type="ECO:0000256" key="4">
    <source>
        <dbReference type="ARBA" id="ARBA00022692"/>
    </source>
</evidence>
<comment type="subcellular location">
    <subcellularLocation>
        <location evidence="1">Cell membrane</location>
        <topology evidence="1">Multi-pass membrane protein</topology>
    </subcellularLocation>
</comment>
<feature type="transmembrane region" description="Helical" evidence="7">
    <location>
        <begin position="670"/>
        <end position="694"/>
    </location>
</feature>
<evidence type="ECO:0000256" key="7">
    <source>
        <dbReference type="SAM" id="Phobius"/>
    </source>
</evidence>
<gene>
    <name evidence="9" type="ORF">Q2100_16410</name>
</gene>
<feature type="transmembrane region" description="Helical" evidence="7">
    <location>
        <begin position="585"/>
        <end position="606"/>
    </location>
</feature>
<dbReference type="Pfam" id="PF03176">
    <property type="entry name" value="MMPL"/>
    <property type="match status" value="2"/>
</dbReference>